<dbReference type="Proteomes" id="UP001338582">
    <property type="component" value="Chromosome 1"/>
</dbReference>
<proteinExistence type="predicted"/>
<dbReference type="CDD" id="cd00067">
    <property type="entry name" value="GAL4"/>
    <property type="match status" value="1"/>
</dbReference>
<keyword evidence="7" id="KW-1185">Reference proteome</keyword>
<evidence type="ECO:0000256" key="2">
    <source>
        <dbReference type="ARBA" id="ARBA00023242"/>
    </source>
</evidence>
<feature type="domain" description="Zn(2)-C6 fungal-type" evidence="5">
    <location>
        <begin position="98"/>
        <end position="128"/>
    </location>
</feature>
<gene>
    <name evidence="6" type="ORF">PUMCH_001027</name>
</gene>
<feature type="transmembrane region" description="Helical" evidence="4">
    <location>
        <begin position="718"/>
        <end position="741"/>
    </location>
</feature>
<keyword evidence="4" id="KW-0472">Membrane</keyword>
<dbReference type="GO" id="GO:0005634">
    <property type="term" value="C:nucleus"/>
    <property type="evidence" value="ECO:0007669"/>
    <property type="project" value="UniProtKB-SubCell"/>
</dbReference>
<dbReference type="PANTHER" id="PTHR37534:SF7">
    <property type="entry name" value="TRANSCRIPTIONAL ACTIVATOR PROTEIN UGA3"/>
    <property type="match status" value="1"/>
</dbReference>
<dbReference type="Pfam" id="PF11951">
    <property type="entry name" value="Fungal_trans_2"/>
    <property type="match status" value="1"/>
</dbReference>
<dbReference type="Pfam" id="PF00172">
    <property type="entry name" value="Zn_clus"/>
    <property type="match status" value="1"/>
</dbReference>
<dbReference type="RefSeq" id="XP_062876167.1">
    <property type="nucleotide sequence ID" value="XM_063020097.1"/>
</dbReference>
<protein>
    <recommendedName>
        <fullName evidence="5">Zn(2)-C6 fungal-type domain-containing protein</fullName>
    </recommendedName>
</protein>
<dbReference type="GO" id="GO:0000976">
    <property type="term" value="F:transcription cis-regulatory region binding"/>
    <property type="evidence" value="ECO:0007669"/>
    <property type="project" value="TreeGrafter"/>
</dbReference>
<keyword evidence="4" id="KW-0812">Transmembrane</keyword>
<organism evidence="6 7">
    <name type="scientific">Australozyma saopauloensis</name>
    <dbReference type="NCBI Taxonomy" id="291208"/>
    <lineage>
        <taxon>Eukaryota</taxon>
        <taxon>Fungi</taxon>
        <taxon>Dikarya</taxon>
        <taxon>Ascomycota</taxon>
        <taxon>Saccharomycotina</taxon>
        <taxon>Pichiomycetes</taxon>
        <taxon>Metschnikowiaceae</taxon>
        <taxon>Australozyma</taxon>
    </lineage>
</organism>
<dbReference type="GeneID" id="88172095"/>
<accession>A0AAX4H6C9</accession>
<dbReference type="Gene3D" id="4.10.240.10">
    <property type="entry name" value="Zn(2)-C6 fungal-type DNA-binding domain"/>
    <property type="match status" value="1"/>
</dbReference>
<dbReference type="GO" id="GO:0045944">
    <property type="term" value="P:positive regulation of transcription by RNA polymerase II"/>
    <property type="evidence" value="ECO:0007669"/>
    <property type="project" value="TreeGrafter"/>
</dbReference>
<comment type="subcellular location">
    <subcellularLocation>
        <location evidence="1">Nucleus</location>
    </subcellularLocation>
</comment>
<dbReference type="InterPro" id="IPR036864">
    <property type="entry name" value="Zn2-C6_fun-type_DNA-bd_sf"/>
</dbReference>
<keyword evidence="2" id="KW-0539">Nucleus</keyword>
<dbReference type="KEGG" id="asau:88172095"/>
<dbReference type="SUPFAM" id="SSF57701">
    <property type="entry name" value="Zn2/Cys6 DNA-binding domain"/>
    <property type="match status" value="1"/>
</dbReference>
<dbReference type="PROSITE" id="PS50048">
    <property type="entry name" value="ZN2_CY6_FUNGAL_2"/>
    <property type="match status" value="1"/>
</dbReference>
<dbReference type="GO" id="GO:0008270">
    <property type="term" value="F:zinc ion binding"/>
    <property type="evidence" value="ECO:0007669"/>
    <property type="project" value="InterPro"/>
</dbReference>
<evidence type="ECO:0000259" key="5">
    <source>
        <dbReference type="PROSITE" id="PS50048"/>
    </source>
</evidence>
<keyword evidence="4" id="KW-1133">Transmembrane helix</keyword>
<feature type="compositionally biased region" description="Polar residues" evidence="3">
    <location>
        <begin position="30"/>
        <end position="39"/>
    </location>
</feature>
<dbReference type="EMBL" id="CP138894">
    <property type="protein sequence ID" value="WPK23781.1"/>
    <property type="molecule type" value="Genomic_DNA"/>
</dbReference>
<evidence type="ECO:0000313" key="7">
    <source>
        <dbReference type="Proteomes" id="UP001338582"/>
    </source>
</evidence>
<reference evidence="6 7" key="1">
    <citation type="submission" date="2023-10" db="EMBL/GenBank/DDBJ databases">
        <title>Draft Genome Sequence of Candida saopaulonensis from a very Premature Infant with Sepsis.</title>
        <authorList>
            <person name="Ning Y."/>
            <person name="Dai R."/>
            <person name="Xiao M."/>
            <person name="Xu Y."/>
            <person name="Yan Q."/>
            <person name="Zhang L."/>
        </authorList>
    </citation>
    <scope>NUCLEOTIDE SEQUENCE [LARGE SCALE GENOMIC DNA]</scope>
    <source>
        <strain evidence="6 7">19XY460</strain>
    </source>
</reference>
<evidence type="ECO:0000256" key="4">
    <source>
        <dbReference type="SAM" id="Phobius"/>
    </source>
</evidence>
<dbReference type="InterPro" id="IPR021858">
    <property type="entry name" value="Fun_TF"/>
</dbReference>
<evidence type="ECO:0000256" key="1">
    <source>
        <dbReference type="ARBA" id="ARBA00004123"/>
    </source>
</evidence>
<feature type="region of interest" description="Disordered" evidence="3">
    <location>
        <begin position="24"/>
        <end position="52"/>
    </location>
</feature>
<name>A0AAX4H6C9_9ASCO</name>
<dbReference type="AlphaFoldDB" id="A0AAX4H6C9"/>
<dbReference type="InterPro" id="IPR001138">
    <property type="entry name" value="Zn2Cys6_DnaBD"/>
</dbReference>
<dbReference type="GO" id="GO:0000981">
    <property type="term" value="F:DNA-binding transcription factor activity, RNA polymerase II-specific"/>
    <property type="evidence" value="ECO:0007669"/>
    <property type="project" value="InterPro"/>
</dbReference>
<dbReference type="PROSITE" id="PS00463">
    <property type="entry name" value="ZN2_CY6_FUNGAL_1"/>
    <property type="match status" value="1"/>
</dbReference>
<sequence>MYLTSDSNQKSTLITQNEALIVKKEENQADSKSPSQESDAFSAGRKRNSTTSEYPEIVQNFGVLTSFEMSKRMKPSEDSVNLTNGSMLGRSRPKSKRGCLTCKFRRKKCDETRPICKDCQRFDKECVWVDYNTMALDEIRKLKEKVKERESASKLRIRNKIPKDKNDGTVSFVAEPVNTSIKQEDSFQVRLEPPLPLKTVPTPFVTPSFDNFPTMNEPSTISSLIDNNKSLTDLLRSAFSHSAPGYALPNLHSPETVQTNLPGVTDLIQNIEPSLDEQTSLYDESSAKFLNFLREASLFTSASLDKLTLLDDGQQEADADAAKSPSNSLMHDMKHATGFNIYDFLEQVQPLSYDYPNQFLLLASTFNATFMTAPKPALSEVPELDAKGLFLYNYYLETLSKKVSIAPLSQNESNSYQRVFLPLAQKDKGVLYAILAWSGFHLGGKYMKEGAKYAEKAVSNLLRDVDFTQTARIEDRKAIVYKLATILILCGAEICRGDVKIWSVYLDWGWRLLRDNGGILNFDNNKEEHWLISNFAYHDLLAVSERPSYFNPDIYDQIFSDPNGNSKGNLNPLLGVSKGLYKVIGAINQFAYECKTPIRNYYKRGSPTALRSEQLSPTDSVSSEGSEKSHVSFHTAALACLQASFDKARELDQYIDNCRPEMSDLVNLTDRDLELQLTTFEAFQVSCKLHLRQSILKLNPSALECQILVHNLTKCIDILIGTPMQATLVFPIFIAGLYMVTEDDKQAMSRRFELMMKLYGPWNVVRAKYVVEKVWELNPDGDRWLDWGLILSELGWELNFA</sequence>
<evidence type="ECO:0000313" key="6">
    <source>
        <dbReference type="EMBL" id="WPK23781.1"/>
    </source>
</evidence>
<dbReference type="SMART" id="SM00066">
    <property type="entry name" value="GAL4"/>
    <property type="match status" value="1"/>
</dbReference>
<evidence type="ECO:0000256" key="3">
    <source>
        <dbReference type="SAM" id="MobiDB-lite"/>
    </source>
</evidence>
<dbReference type="PANTHER" id="PTHR37534">
    <property type="entry name" value="TRANSCRIPTIONAL ACTIVATOR PROTEIN UGA3"/>
    <property type="match status" value="1"/>
</dbReference>